<organism evidence="1 2">
    <name type="scientific">Fructobacillus papyrifericola</name>
    <dbReference type="NCBI Taxonomy" id="2713172"/>
    <lineage>
        <taxon>Bacteria</taxon>
        <taxon>Bacillati</taxon>
        <taxon>Bacillota</taxon>
        <taxon>Bacilli</taxon>
        <taxon>Lactobacillales</taxon>
        <taxon>Lactobacillaceae</taxon>
        <taxon>Fructobacillus</taxon>
    </lineage>
</organism>
<gene>
    <name evidence="1" type="ORF">G6R28_01965</name>
</gene>
<name>A0ABS5QUI6_9LACO</name>
<dbReference type="InterPro" id="IPR052057">
    <property type="entry name" value="IS150/IS1296_orfA-like"/>
</dbReference>
<dbReference type="RefSeq" id="WP_213792559.1">
    <property type="nucleotide sequence ID" value="NZ_JAAMFJ010000001.1"/>
</dbReference>
<dbReference type="EMBL" id="JAAMFJ010000001">
    <property type="protein sequence ID" value="MBS9335999.1"/>
    <property type="molecule type" value="Genomic_DNA"/>
</dbReference>
<keyword evidence="2" id="KW-1185">Reference proteome</keyword>
<protein>
    <submittedName>
        <fullName evidence="1">Transposase</fullName>
    </submittedName>
</protein>
<dbReference type="SUPFAM" id="SSF48295">
    <property type="entry name" value="TrpR-like"/>
    <property type="match status" value="1"/>
</dbReference>
<evidence type="ECO:0000313" key="2">
    <source>
        <dbReference type="Proteomes" id="UP000735205"/>
    </source>
</evidence>
<evidence type="ECO:0000313" key="1">
    <source>
        <dbReference type="EMBL" id="MBS9335999.1"/>
    </source>
</evidence>
<accession>A0ABS5QUI6</accession>
<dbReference type="Proteomes" id="UP000735205">
    <property type="component" value="Unassembled WGS sequence"/>
</dbReference>
<sequence>MLNKKSSFVLTYTPESYNNFRGIFMTKISKETKIKAINEYLLHRRKCSLAYVAHRYGMSRTNFRTMVAAYEHHGPTIFTDSPKITADFRIQLVRWMIKNQASYIEIAAHLMPARSQMFGLARSCTA</sequence>
<proteinExistence type="predicted"/>
<comment type="caution">
    <text evidence="1">The sequence shown here is derived from an EMBL/GenBank/DDBJ whole genome shotgun (WGS) entry which is preliminary data.</text>
</comment>
<dbReference type="PANTHER" id="PTHR33795:SF1">
    <property type="entry name" value="INSERTION ELEMENT IS150 PROTEIN INSJ"/>
    <property type="match status" value="1"/>
</dbReference>
<dbReference type="InterPro" id="IPR010921">
    <property type="entry name" value="Trp_repressor/repl_initiator"/>
</dbReference>
<dbReference type="PANTHER" id="PTHR33795">
    <property type="entry name" value="INSERTION ELEMENT IS150 PROTEIN INSJ"/>
    <property type="match status" value="1"/>
</dbReference>
<reference evidence="1 2" key="1">
    <citation type="submission" date="2020-02" db="EMBL/GenBank/DDBJ databases">
        <title>Fructobacillus sp. isolated from paper mulberry of Taiwan.</title>
        <authorList>
            <person name="Lin S.-T."/>
        </authorList>
    </citation>
    <scope>NUCLEOTIDE SEQUENCE [LARGE SCALE GENOMIC DNA]</scope>
    <source>
        <strain evidence="1 2">M1-21</strain>
    </source>
</reference>